<keyword evidence="8" id="KW-0966">Cell projection</keyword>
<dbReference type="PANTHER" id="PTHR30435:SF1">
    <property type="entry name" value="FLAGELLAR HOOK PROTEIN FLGE"/>
    <property type="match status" value="1"/>
</dbReference>
<sequence length="269" mass="27730">MSYYTSLTGLKNAQTELNVISHNIANAETNGFKKSNTQFADIISSSIVTDPSLTVGIGSRVSVIAQDFNVGAIEQTGNALDIAIGGEGFFTTVSPKSGQTEYTRNGAFSVDGSGFIKNAQGARLQVFPSVGGVTNTAVHQDAQVAPTNAAGSAYASVTIDQEGMVVASYDDGSNVTLGTVALANFVAPSGLKQVGDSSWKVTGKSGEANFGAPGSGAFGPLNSGSLERSNVDIAEELVDLISAQRYFQANAKAIDTATQISQTVINLRT</sequence>
<evidence type="ECO:0000259" key="5">
    <source>
        <dbReference type="Pfam" id="PF00460"/>
    </source>
</evidence>
<dbReference type="PATRIC" id="fig|1114963.3.peg.3134"/>
<evidence type="ECO:0000313" key="9">
    <source>
        <dbReference type="Proteomes" id="UP000052268"/>
    </source>
</evidence>
<dbReference type="GO" id="GO:0005829">
    <property type="term" value="C:cytosol"/>
    <property type="evidence" value="ECO:0007669"/>
    <property type="project" value="TreeGrafter"/>
</dbReference>
<dbReference type="SUPFAM" id="SSF117143">
    <property type="entry name" value="Flagellar hook protein flgE"/>
    <property type="match status" value="1"/>
</dbReference>
<dbReference type="AlphaFoldDB" id="A0A0J8AHL0"/>
<dbReference type="Proteomes" id="UP000052268">
    <property type="component" value="Unassembled WGS sequence"/>
</dbReference>
<dbReference type="EMBL" id="JACU01000006">
    <property type="protein sequence ID" value="KMS54305.1"/>
    <property type="molecule type" value="Genomic_DNA"/>
</dbReference>
<keyword evidence="8" id="KW-0969">Cilium</keyword>
<evidence type="ECO:0000259" key="6">
    <source>
        <dbReference type="Pfam" id="PF06429"/>
    </source>
</evidence>
<reference evidence="8 9" key="1">
    <citation type="journal article" date="2015" name="G3 (Bethesda)">
        <title>Insights into Ongoing Evolution of the Hexachlorocyclohexane Catabolic Pathway from Comparative Genomics of Ten Sphingomonadaceae Strains.</title>
        <authorList>
            <person name="Pearce S.L."/>
            <person name="Oakeshott J.G."/>
            <person name="Pandey G."/>
        </authorList>
    </citation>
    <scope>NUCLEOTIDE SEQUENCE [LARGE SCALE GENOMIC DNA]</scope>
    <source>
        <strain evidence="8 9">LL02</strain>
    </source>
</reference>
<evidence type="ECO:0000256" key="3">
    <source>
        <dbReference type="ARBA" id="ARBA00023143"/>
    </source>
</evidence>
<dbReference type="InterPro" id="IPR001444">
    <property type="entry name" value="Flag_bb_rod_N"/>
</dbReference>
<evidence type="ECO:0000256" key="1">
    <source>
        <dbReference type="ARBA" id="ARBA00004117"/>
    </source>
</evidence>
<dbReference type="RefSeq" id="WP_059152286.1">
    <property type="nucleotide sequence ID" value="NZ_KQ130455.1"/>
</dbReference>
<name>A0A0J8AHL0_9SPHN</name>
<gene>
    <name evidence="8" type="ORF">V474_21475</name>
</gene>
<dbReference type="GO" id="GO:0071978">
    <property type="term" value="P:bacterial-type flagellum-dependent swarming motility"/>
    <property type="evidence" value="ECO:0007669"/>
    <property type="project" value="TreeGrafter"/>
</dbReference>
<organism evidence="8 9">
    <name type="scientific">Novosphingobium barchaimii LL02</name>
    <dbReference type="NCBI Taxonomy" id="1114963"/>
    <lineage>
        <taxon>Bacteria</taxon>
        <taxon>Pseudomonadati</taxon>
        <taxon>Pseudomonadota</taxon>
        <taxon>Alphaproteobacteria</taxon>
        <taxon>Sphingomonadales</taxon>
        <taxon>Sphingomonadaceae</taxon>
        <taxon>Novosphingobium</taxon>
    </lineage>
</organism>
<keyword evidence="8" id="KW-0282">Flagellum</keyword>
<feature type="domain" description="Flagellar basal-body/hook protein C-terminal" evidence="6">
    <location>
        <begin position="223"/>
        <end position="267"/>
    </location>
</feature>
<dbReference type="PANTHER" id="PTHR30435">
    <property type="entry name" value="FLAGELLAR PROTEIN"/>
    <property type="match status" value="1"/>
</dbReference>
<dbReference type="InterPro" id="IPR010930">
    <property type="entry name" value="Flg_bb/hook_C_dom"/>
</dbReference>
<dbReference type="NCBIfam" id="TIGR03506">
    <property type="entry name" value="FlgEFG_subfam"/>
    <property type="match status" value="2"/>
</dbReference>
<evidence type="ECO:0000256" key="2">
    <source>
        <dbReference type="ARBA" id="ARBA00009677"/>
    </source>
</evidence>
<dbReference type="Pfam" id="PF22692">
    <property type="entry name" value="LlgE_F_G_D1"/>
    <property type="match status" value="1"/>
</dbReference>
<comment type="caution">
    <text evidence="8">The sequence shown here is derived from an EMBL/GenBank/DDBJ whole genome shotgun (WGS) entry which is preliminary data.</text>
</comment>
<accession>A0A0J8AHL0</accession>
<dbReference type="OrthoDB" id="8372879at2"/>
<feature type="domain" description="Flagellar hook protein FlgE/F/G-like D1" evidence="7">
    <location>
        <begin position="83"/>
        <end position="167"/>
    </location>
</feature>
<dbReference type="Pfam" id="PF00460">
    <property type="entry name" value="Flg_bb_rod"/>
    <property type="match status" value="1"/>
</dbReference>
<dbReference type="InterPro" id="IPR053967">
    <property type="entry name" value="LlgE_F_G-like_D1"/>
</dbReference>
<comment type="similarity">
    <text evidence="2 4">Belongs to the flagella basal body rod proteins family.</text>
</comment>
<comment type="subcellular location">
    <subcellularLocation>
        <location evidence="1 4">Bacterial flagellum basal body</location>
    </subcellularLocation>
</comment>
<keyword evidence="9" id="KW-1185">Reference proteome</keyword>
<dbReference type="GO" id="GO:0009424">
    <property type="term" value="C:bacterial-type flagellum hook"/>
    <property type="evidence" value="ECO:0007669"/>
    <property type="project" value="TreeGrafter"/>
</dbReference>
<dbReference type="InterPro" id="IPR037925">
    <property type="entry name" value="FlgE/F/G-like"/>
</dbReference>
<proteinExistence type="inferred from homology"/>
<feature type="domain" description="Flagellar basal body rod protein N-terminal" evidence="5">
    <location>
        <begin position="4"/>
        <end position="33"/>
    </location>
</feature>
<evidence type="ECO:0000313" key="8">
    <source>
        <dbReference type="EMBL" id="KMS54305.1"/>
    </source>
</evidence>
<protein>
    <recommendedName>
        <fullName evidence="4">Flagellar hook protein FlgE</fullName>
    </recommendedName>
</protein>
<dbReference type="InterPro" id="IPR020013">
    <property type="entry name" value="Flagellar_FlgE/F/G"/>
</dbReference>
<dbReference type="GO" id="GO:0009425">
    <property type="term" value="C:bacterial-type flagellum basal body"/>
    <property type="evidence" value="ECO:0007669"/>
    <property type="project" value="UniProtKB-SubCell"/>
</dbReference>
<dbReference type="Pfam" id="PF06429">
    <property type="entry name" value="Flg_bbr_C"/>
    <property type="match status" value="1"/>
</dbReference>
<evidence type="ECO:0000256" key="4">
    <source>
        <dbReference type="RuleBase" id="RU362116"/>
    </source>
</evidence>
<evidence type="ECO:0000259" key="7">
    <source>
        <dbReference type="Pfam" id="PF22692"/>
    </source>
</evidence>
<comment type="function">
    <text evidence="4">A flexible structure which links the flagellar filament to the drive apparatus in the basal body.</text>
</comment>
<keyword evidence="3 4" id="KW-0975">Bacterial flagellum</keyword>